<dbReference type="PIRSF" id="PIRSF002161">
    <property type="entry name" value="Ribosomal_L5"/>
    <property type="match status" value="1"/>
</dbReference>
<feature type="domain" description="Large ribosomal subunit protein uL5 C-terminal" evidence="8">
    <location>
        <begin position="91"/>
        <end position="182"/>
    </location>
</feature>
<name>A0A2H0UWT8_9BACT</name>
<comment type="similarity">
    <text evidence="1 5 6">Belongs to the universal ribosomal protein uL5 family.</text>
</comment>
<evidence type="ECO:0000256" key="1">
    <source>
        <dbReference type="ARBA" id="ARBA00008553"/>
    </source>
</evidence>
<keyword evidence="3 5" id="KW-0687">Ribonucleoprotein</keyword>
<dbReference type="InterPro" id="IPR031310">
    <property type="entry name" value="Ribosomal_uL5_N"/>
</dbReference>
<accession>A0A2H0UWT8</accession>
<comment type="subunit">
    <text evidence="5">Part of the 50S ribosomal subunit; part of the 5S rRNA/L5/L18/L25 subcomplex. Contacts the 5S rRNA and the P site tRNA. Forms a bridge to the 30S subunit in the 70S ribosome.</text>
</comment>
<sequence length="185" mass="21079">MLRLIEKYNTEVVPEMMKKFGYRNKMAVPKIEKIIVNCGFGKQVASKTSKEGEKIQKHILQELSLITGQKPALRKAKKSISSFKLREGTAIGAVATLRGRKMYDFLERLIFITFPRTRDFRGIDSKLIDQKGNLSLGFKEHTSFPEILVEKEKSIFGLEVTIVTTSKSREEGIELLRLIGFPLKT</sequence>
<dbReference type="InterPro" id="IPR022803">
    <property type="entry name" value="Ribosomal_uL5_dom_sf"/>
</dbReference>
<dbReference type="GO" id="GO:0000049">
    <property type="term" value="F:tRNA binding"/>
    <property type="evidence" value="ECO:0007669"/>
    <property type="project" value="UniProtKB-UniRule"/>
</dbReference>
<evidence type="ECO:0000256" key="2">
    <source>
        <dbReference type="ARBA" id="ARBA00022980"/>
    </source>
</evidence>
<evidence type="ECO:0000256" key="5">
    <source>
        <dbReference type="HAMAP-Rule" id="MF_01333"/>
    </source>
</evidence>
<evidence type="ECO:0000256" key="3">
    <source>
        <dbReference type="ARBA" id="ARBA00023274"/>
    </source>
</evidence>
<dbReference type="Proteomes" id="UP000230882">
    <property type="component" value="Unassembled WGS sequence"/>
</dbReference>
<dbReference type="GO" id="GO:0003735">
    <property type="term" value="F:structural constituent of ribosome"/>
    <property type="evidence" value="ECO:0007669"/>
    <property type="project" value="InterPro"/>
</dbReference>
<protein>
    <recommendedName>
        <fullName evidence="4 5">Large ribosomal subunit protein uL5</fullName>
    </recommendedName>
</protein>
<gene>
    <name evidence="5" type="primary">rplE</name>
    <name evidence="9" type="ORF">COU02_00620</name>
</gene>
<dbReference type="GO" id="GO:0006412">
    <property type="term" value="P:translation"/>
    <property type="evidence" value="ECO:0007669"/>
    <property type="project" value="UniProtKB-UniRule"/>
</dbReference>
<dbReference type="FunFam" id="3.30.1440.10:FF:000001">
    <property type="entry name" value="50S ribosomal protein L5"/>
    <property type="match status" value="1"/>
</dbReference>
<evidence type="ECO:0000256" key="4">
    <source>
        <dbReference type="ARBA" id="ARBA00035245"/>
    </source>
</evidence>
<comment type="function">
    <text evidence="5">This is 1 of the proteins that bind and probably mediate the attachment of the 5S RNA into the large ribosomal subunit, where it forms part of the central protuberance. In the 70S ribosome it contacts protein S13 of the 30S subunit (bridge B1b), connecting the 2 subunits; this bridge is implicated in subunit movement. Contacts the P site tRNA; the 5S rRNA and some of its associated proteins might help stabilize positioning of ribosome-bound tRNAs.</text>
</comment>
<evidence type="ECO:0000313" key="9">
    <source>
        <dbReference type="EMBL" id="PIR91301.1"/>
    </source>
</evidence>
<dbReference type="Pfam" id="PF00281">
    <property type="entry name" value="Ribosomal_L5"/>
    <property type="match status" value="1"/>
</dbReference>
<evidence type="ECO:0000259" key="7">
    <source>
        <dbReference type="Pfam" id="PF00281"/>
    </source>
</evidence>
<dbReference type="EMBL" id="PFAU01000016">
    <property type="protein sequence ID" value="PIR91301.1"/>
    <property type="molecule type" value="Genomic_DNA"/>
</dbReference>
<comment type="caution">
    <text evidence="9">The sequence shown here is derived from an EMBL/GenBank/DDBJ whole genome shotgun (WGS) entry which is preliminary data.</text>
</comment>
<proteinExistence type="inferred from homology"/>
<dbReference type="GO" id="GO:0019843">
    <property type="term" value="F:rRNA binding"/>
    <property type="evidence" value="ECO:0007669"/>
    <property type="project" value="UniProtKB-UniRule"/>
</dbReference>
<organism evidence="9 10">
    <name type="scientific">bacterium (Candidatus Gribaldobacteria) CG10_big_fil_rev_8_21_14_0_10_37_46</name>
    <dbReference type="NCBI Taxonomy" id="2014276"/>
    <lineage>
        <taxon>Bacteria</taxon>
        <taxon>Candidatus Gribaldobacteria</taxon>
    </lineage>
</organism>
<keyword evidence="5" id="KW-0699">rRNA-binding</keyword>
<dbReference type="GO" id="GO:0005840">
    <property type="term" value="C:ribosome"/>
    <property type="evidence" value="ECO:0007669"/>
    <property type="project" value="UniProtKB-KW"/>
</dbReference>
<dbReference type="NCBIfam" id="NF000585">
    <property type="entry name" value="PRK00010.1"/>
    <property type="match status" value="1"/>
</dbReference>
<dbReference type="InterPro" id="IPR020930">
    <property type="entry name" value="Ribosomal_uL5_bac-type"/>
</dbReference>
<keyword evidence="5" id="KW-0820">tRNA-binding</keyword>
<dbReference type="AlphaFoldDB" id="A0A2H0UWT8"/>
<keyword evidence="5" id="KW-0694">RNA-binding</keyword>
<dbReference type="InterPro" id="IPR031309">
    <property type="entry name" value="Ribosomal_uL5_C"/>
</dbReference>
<reference evidence="10" key="1">
    <citation type="submission" date="2017-09" db="EMBL/GenBank/DDBJ databases">
        <title>Depth-based differentiation of microbial function through sediment-hosted aquifers and enrichment of novel symbionts in the deep terrestrial subsurface.</title>
        <authorList>
            <person name="Probst A.J."/>
            <person name="Ladd B."/>
            <person name="Jarett J.K."/>
            <person name="Geller-Mcgrath D.E."/>
            <person name="Sieber C.M.K."/>
            <person name="Emerson J.B."/>
            <person name="Anantharaman K."/>
            <person name="Thomas B.C."/>
            <person name="Malmstrom R."/>
            <person name="Stieglmeier M."/>
            <person name="Klingl A."/>
            <person name="Woyke T."/>
            <person name="Ryan C.M."/>
            <person name="Banfield J.F."/>
        </authorList>
    </citation>
    <scope>NUCLEOTIDE SEQUENCE [LARGE SCALE GENOMIC DNA]</scope>
</reference>
<dbReference type="PANTHER" id="PTHR11994">
    <property type="entry name" value="60S RIBOSOMAL PROTEIN L11-RELATED"/>
    <property type="match status" value="1"/>
</dbReference>
<dbReference type="GO" id="GO:1990904">
    <property type="term" value="C:ribonucleoprotein complex"/>
    <property type="evidence" value="ECO:0007669"/>
    <property type="project" value="UniProtKB-KW"/>
</dbReference>
<evidence type="ECO:0000313" key="10">
    <source>
        <dbReference type="Proteomes" id="UP000230882"/>
    </source>
</evidence>
<evidence type="ECO:0000259" key="8">
    <source>
        <dbReference type="Pfam" id="PF00673"/>
    </source>
</evidence>
<dbReference type="Gene3D" id="3.30.1440.10">
    <property type="match status" value="1"/>
</dbReference>
<feature type="domain" description="Large ribosomal subunit protein uL5 N-terminal" evidence="7">
    <location>
        <begin position="24"/>
        <end position="86"/>
    </location>
</feature>
<dbReference type="Pfam" id="PF00673">
    <property type="entry name" value="Ribosomal_L5_C"/>
    <property type="match status" value="1"/>
</dbReference>
<dbReference type="SUPFAM" id="SSF55282">
    <property type="entry name" value="RL5-like"/>
    <property type="match status" value="1"/>
</dbReference>
<dbReference type="InterPro" id="IPR002132">
    <property type="entry name" value="Ribosomal_uL5"/>
</dbReference>
<dbReference type="HAMAP" id="MF_01333_B">
    <property type="entry name" value="Ribosomal_uL5_B"/>
    <property type="match status" value="1"/>
</dbReference>
<keyword evidence="2 5" id="KW-0689">Ribosomal protein</keyword>
<evidence type="ECO:0000256" key="6">
    <source>
        <dbReference type="RuleBase" id="RU003930"/>
    </source>
</evidence>